<evidence type="ECO:0000256" key="2">
    <source>
        <dbReference type="SAM" id="Phobius"/>
    </source>
</evidence>
<evidence type="ECO:0000256" key="1">
    <source>
        <dbReference type="ARBA" id="ARBA00006803"/>
    </source>
</evidence>
<comment type="similarity">
    <text evidence="1">Belongs to the nematode receptor-like protein sre family.</text>
</comment>
<proteinExistence type="inferred from homology"/>
<keyword evidence="3" id="KW-1185">Reference proteome</keyword>
<feature type="transmembrane region" description="Helical" evidence="2">
    <location>
        <begin position="42"/>
        <end position="58"/>
    </location>
</feature>
<keyword evidence="2" id="KW-1133">Transmembrane helix</keyword>
<reference evidence="4" key="1">
    <citation type="submission" date="2016-11" db="UniProtKB">
        <authorList>
            <consortium name="WormBaseParasite"/>
        </authorList>
    </citation>
    <scope>IDENTIFICATION</scope>
</reference>
<evidence type="ECO:0000313" key="4">
    <source>
        <dbReference type="WBParaSite" id="L893_g26143.t1"/>
    </source>
</evidence>
<dbReference type="InterPro" id="IPR004151">
    <property type="entry name" value="7TM_GPCR_serpentine_rcpt_Sre"/>
</dbReference>
<dbReference type="Proteomes" id="UP000095287">
    <property type="component" value="Unplaced"/>
</dbReference>
<evidence type="ECO:0000313" key="3">
    <source>
        <dbReference type="Proteomes" id="UP000095287"/>
    </source>
</evidence>
<feature type="transmembrane region" description="Helical" evidence="2">
    <location>
        <begin position="166"/>
        <end position="191"/>
    </location>
</feature>
<feature type="transmembrane region" description="Helical" evidence="2">
    <location>
        <begin position="12"/>
        <end position="35"/>
    </location>
</feature>
<feature type="transmembrane region" description="Helical" evidence="2">
    <location>
        <begin position="254"/>
        <end position="278"/>
    </location>
</feature>
<dbReference type="PANTHER" id="PTHR47521">
    <property type="entry name" value="SERPENTINE RECEPTOR, CLASS E (EPSILON)-RELATED"/>
    <property type="match status" value="1"/>
</dbReference>
<organism evidence="3 4">
    <name type="scientific">Steinernema glaseri</name>
    <dbReference type="NCBI Taxonomy" id="37863"/>
    <lineage>
        <taxon>Eukaryota</taxon>
        <taxon>Metazoa</taxon>
        <taxon>Ecdysozoa</taxon>
        <taxon>Nematoda</taxon>
        <taxon>Chromadorea</taxon>
        <taxon>Rhabditida</taxon>
        <taxon>Tylenchina</taxon>
        <taxon>Panagrolaimomorpha</taxon>
        <taxon>Strongyloidoidea</taxon>
        <taxon>Steinernematidae</taxon>
        <taxon>Steinernema</taxon>
    </lineage>
</organism>
<dbReference type="Pfam" id="PF03125">
    <property type="entry name" value="Sre"/>
    <property type="match status" value="1"/>
</dbReference>
<feature type="transmembrane region" description="Helical" evidence="2">
    <location>
        <begin position="135"/>
        <end position="159"/>
    </location>
</feature>
<accession>A0A1I7ZH50</accession>
<keyword evidence="2" id="KW-0472">Membrane</keyword>
<feature type="transmembrane region" description="Helical" evidence="2">
    <location>
        <begin position="221"/>
        <end position="242"/>
    </location>
</feature>
<keyword evidence="2" id="KW-0812">Transmembrane</keyword>
<feature type="transmembrane region" description="Helical" evidence="2">
    <location>
        <begin position="94"/>
        <end position="115"/>
    </location>
</feature>
<dbReference type="GO" id="GO:0007606">
    <property type="term" value="P:sensory perception of chemical stimulus"/>
    <property type="evidence" value="ECO:0007669"/>
    <property type="project" value="InterPro"/>
</dbReference>
<dbReference type="WBParaSite" id="L893_g26143.t1">
    <property type="protein sequence ID" value="L893_g26143.t1"/>
    <property type="gene ID" value="L893_g26143"/>
</dbReference>
<protein>
    <submittedName>
        <fullName evidence="4">Serpentine Receptor, class E (Epsilon)</fullName>
    </submittedName>
</protein>
<dbReference type="AlphaFoldDB" id="A0A1I7ZH50"/>
<sequence length="325" mass="37548">MEATMLAPTSPYIEYFEIALNLFCPVFNFYLMYLLKRPFFHINLRILLVSLFGGWYMPLAQGNFSASLVLHAVTRIVIIIYEHSQFLSPETIRLVLFLNRACAFCVMDASLAIAVERVVATWMVDRYEAIQHTSAVILLCIFLWFINGGLSIATHTLVYNGKQETYFLPLIIIFSGVLICNFCGAVSFMLVRLYNQKQWRVELERKLTHRYQIAENVRTSWQMLVVSFVDFAISVLFFFAYYRVIIYSFDDITGVILLQMFTLTVGVSGIVLPCFLIKTHPRLYLNVRLHFCPNSIISSVHYLSTAESADIETQMHFQQLKLSWA</sequence>
<dbReference type="GO" id="GO:0016020">
    <property type="term" value="C:membrane"/>
    <property type="evidence" value="ECO:0007669"/>
    <property type="project" value="InterPro"/>
</dbReference>
<dbReference type="InterPro" id="IPR052860">
    <property type="entry name" value="NRL-GPCR1"/>
</dbReference>
<name>A0A1I7ZH50_9BILA</name>